<evidence type="ECO:0000313" key="4">
    <source>
        <dbReference type="EMBL" id="GGO99220.1"/>
    </source>
</evidence>
<evidence type="ECO:0000313" key="5">
    <source>
        <dbReference type="Proteomes" id="UP000641932"/>
    </source>
</evidence>
<dbReference type="InterPro" id="IPR003594">
    <property type="entry name" value="HATPase_dom"/>
</dbReference>
<keyword evidence="1" id="KW-0808">Transferase</keyword>
<dbReference type="EMBL" id="BMMS01000043">
    <property type="protein sequence ID" value="GGO99220.1"/>
    <property type="molecule type" value="Genomic_DNA"/>
</dbReference>
<evidence type="ECO:0000256" key="1">
    <source>
        <dbReference type="ARBA" id="ARBA00022527"/>
    </source>
</evidence>
<dbReference type="PANTHER" id="PTHR35526">
    <property type="entry name" value="ANTI-SIGMA-F FACTOR RSBW-RELATED"/>
    <property type="match status" value="1"/>
</dbReference>
<organism evidence="4 5">
    <name type="scientific">Wenjunlia tyrosinilytica</name>
    <dbReference type="NCBI Taxonomy" id="1544741"/>
    <lineage>
        <taxon>Bacteria</taxon>
        <taxon>Bacillati</taxon>
        <taxon>Actinomycetota</taxon>
        <taxon>Actinomycetes</taxon>
        <taxon>Kitasatosporales</taxon>
        <taxon>Streptomycetaceae</taxon>
        <taxon>Wenjunlia</taxon>
    </lineage>
</organism>
<protein>
    <recommendedName>
        <fullName evidence="3">Histidine kinase/HSP90-like ATPase domain-containing protein</fullName>
    </recommendedName>
</protein>
<feature type="domain" description="Histidine kinase/HSP90-like ATPase" evidence="3">
    <location>
        <begin position="65"/>
        <end position="160"/>
    </location>
</feature>
<keyword evidence="5" id="KW-1185">Reference proteome</keyword>
<sequence length="182" mass="20520">MTFPVAPYSPKQSRPVDQPLTGTAFLCDERGEGEPIGRRRPECDAMTVRFPISLRRDHDDIPEQDARRVRAMRHLAKARMRYCGLAALADDVELVVSELVTNAIEHSRGTQITMTLRLLGSILRITVRDGTARRPRIRRPDDDAENGRGLLLVRWIAEQHHGFCGTSPDGTTAWCALPARRR</sequence>
<dbReference type="SUPFAM" id="SSF55874">
    <property type="entry name" value="ATPase domain of HSP90 chaperone/DNA topoisomerase II/histidine kinase"/>
    <property type="match status" value="1"/>
</dbReference>
<dbReference type="InterPro" id="IPR036890">
    <property type="entry name" value="HATPase_C_sf"/>
</dbReference>
<feature type="region of interest" description="Disordered" evidence="2">
    <location>
        <begin position="1"/>
        <end position="20"/>
    </location>
</feature>
<dbReference type="Pfam" id="PF13581">
    <property type="entry name" value="HATPase_c_2"/>
    <property type="match status" value="1"/>
</dbReference>
<keyword evidence="1" id="KW-0418">Kinase</keyword>
<evidence type="ECO:0000256" key="2">
    <source>
        <dbReference type="SAM" id="MobiDB-lite"/>
    </source>
</evidence>
<evidence type="ECO:0000259" key="3">
    <source>
        <dbReference type="Pfam" id="PF13581"/>
    </source>
</evidence>
<reference evidence="4" key="2">
    <citation type="submission" date="2020-09" db="EMBL/GenBank/DDBJ databases">
        <authorList>
            <person name="Sun Q."/>
            <person name="Zhou Y."/>
        </authorList>
    </citation>
    <scope>NUCLEOTIDE SEQUENCE</scope>
    <source>
        <strain evidence="4">CGMCC 4.7201</strain>
    </source>
</reference>
<reference evidence="4" key="1">
    <citation type="journal article" date="2014" name="Int. J. Syst. Evol. Microbiol.">
        <title>Complete genome sequence of Corynebacterium casei LMG S-19264T (=DSM 44701T), isolated from a smear-ripened cheese.</title>
        <authorList>
            <consortium name="US DOE Joint Genome Institute (JGI-PGF)"/>
            <person name="Walter F."/>
            <person name="Albersmeier A."/>
            <person name="Kalinowski J."/>
            <person name="Ruckert C."/>
        </authorList>
    </citation>
    <scope>NUCLEOTIDE SEQUENCE</scope>
    <source>
        <strain evidence="4">CGMCC 4.7201</strain>
    </source>
</reference>
<dbReference type="Proteomes" id="UP000641932">
    <property type="component" value="Unassembled WGS sequence"/>
</dbReference>
<accession>A0A917ZYW5</accession>
<name>A0A917ZYW5_9ACTN</name>
<proteinExistence type="predicted"/>
<dbReference type="PANTHER" id="PTHR35526:SF3">
    <property type="entry name" value="ANTI-SIGMA-F FACTOR RSBW"/>
    <property type="match status" value="1"/>
</dbReference>
<dbReference type="Gene3D" id="3.30.565.10">
    <property type="entry name" value="Histidine kinase-like ATPase, C-terminal domain"/>
    <property type="match status" value="1"/>
</dbReference>
<dbReference type="InterPro" id="IPR050267">
    <property type="entry name" value="Anti-sigma-factor_SerPK"/>
</dbReference>
<keyword evidence="1" id="KW-0723">Serine/threonine-protein kinase</keyword>
<dbReference type="CDD" id="cd16936">
    <property type="entry name" value="HATPase_RsbW-like"/>
    <property type="match status" value="1"/>
</dbReference>
<comment type="caution">
    <text evidence="4">The sequence shown here is derived from an EMBL/GenBank/DDBJ whole genome shotgun (WGS) entry which is preliminary data.</text>
</comment>
<dbReference type="GO" id="GO:0004674">
    <property type="term" value="F:protein serine/threonine kinase activity"/>
    <property type="evidence" value="ECO:0007669"/>
    <property type="project" value="UniProtKB-KW"/>
</dbReference>
<gene>
    <name evidence="4" type="ORF">GCM10012280_65170</name>
</gene>
<dbReference type="AlphaFoldDB" id="A0A917ZYW5"/>